<evidence type="ECO:0000256" key="1">
    <source>
        <dbReference type="SAM" id="Phobius"/>
    </source>
</evidence>
<evidence type="ECO:0000313" key="2">
    <source>
        <dbReference type="EMBL" id="GIF20974.1"/>
    </source>
</evidence>
<keyword evidence="1" id="KW-0812">Transmembrane</keyword>
<dbReference type="AlphaFoldDB" id="A0A919TT74"/>
<proteinExistence type="predicted"/>
<keyword evidence="1" id="KW-1133">Transmembrane helix</keyword>
<accession>A0A919TT74</accession>
<comment type="caution">
    <text evidence="2">The sequence shown here is derived from an EMBL/GenBank/DDBJ whole genome shotgun (WGS) entry which is preliminary data.</text>
</comment>
<evidence type="ECO:0000313" key="3">
    <source>
        <dbReference type="Proteomes" id="UP000623608"/>
    </source>
</evidence>
<keyword evidence="1" id="KW-0472">Membrane</keyword>
<name>A0A919TT74_9ACTN</name>
<dbReference type="EMBL" id="BOMY01000024">
    <property type="protein sequence ID" value="GIF20974.1"/>
    <property type="molecule type" value="Genomic_DNA"/>
</dbReference>
<feature type="transmembrane region" description="Helical" evidence="1">
    <location>
        <begin position="76"/>
        <end position="92"/>
    </location>
</feature>
<reference evidence="2" key="1">
    <citation type="submission" date="2021-01" db="EMBL/GenBank/DDBJ databases">
        <title>Whole genome shotgun sequence of Actinoplanes tereljensis NBRC 105297.</title>
        <authorList>
            <person name="Komaki H."/>
            <person name="Tamura T."/>
        </authorList>
    </citation>
    <scope>NUCLEOTIDE SEQUENCE</scope>
    <source>
        <strain evidence="2">NBRC 105297</strain>
    </source>
</reference>
<sequence>MAELFIGADTEKTVVSAYPLKTRTGRARRTRTGTVTELLPVTPSGRSREVRVAFLARLSLPLVLVSTLMFAAGLPSWLLAGIILVTVGLAGWDDRRRAQRTTFAIPRDSGARVLRTPEERAAYGRAVAVARRIRQTWPALPGMIDPEVADGTLTHALDDLATLLVRRQEIRALRTGLLGVRMADVPADSPAALALAEQRERTEQLWLDSAGQANRILRSIDETAQAGETFVRELRIGATARQAEHVLARLTAGAPPAESAPELASRTTVVLDAYRELAAAASLVP</sequence>
<dbReference type="Proteomes" id="UP000623608">
    <property type="component" value="Unassembled WGS sequence"/>
</dbReference>
<organism evidence="2 3">
    <name type="scientific">Paractinoplanes tereljensis</name>
    <dbReference type="NCBI Taxonomy" id="571912"/>
    <lineage>
        <taxon>Bacteria</taxon>
        <taxon>Bacillati</taxon>
        <taxon>Actinomycetota</taxon>
        <taxon>Actinomycetes</taxon>
        <taxon>Micromonosporales</taxon>
        <taxon>Micromonosporaceae</taxon>
        <taxon>Paractinoplanes</taxon>
    </lineage>
</organism>
<gene>
    <name evidence="2" type="ORF">Ate02nite_37040</name>
</gene>
<protein>
    <submittedName>
        <fullName evidence="2">Uncharacterized protein</fullName>
    </submittedName>
</protein>
<dbReference type="RefSeq" id="WP_203807143.1">
    <property type="nucleotide sequence ID" value="NZ_BOMY01000024.1"/>
</dbReference>
<keyword evidence="3" id="KW-1185">Reference proteome</keyword>